<sequence>MEYIYAALLLHKAGKEITEENVSAVVSAAGLEVDTVRIKALAAALDGVDIDEAISKSVVAAPTTAATAVTQAEAPLEEVKEEKKEEAEEEEAEESGMEGLGALFG</sequence>
<dbReference type="PANTHER" id="PTHR45696">
    <property type="entry name" value="60S ACIDIC RIBOSOMAL PROTEIN P1"/>
    <property type="match status" value="1"/>
</dbReference>
<organism evidence="6 7">
    <name type="scientific">Candidatus Argoarchaeum ethanivorans</name>
    <dbReference type="NCBI Taxonomy" id="2608793"/>
    <lineage>
        <taxon>Archaea</taxon>
        <taxon>Methanobacteriati</taxon>
        <taxon>Methanobacteriota</taxon>
        <taxon>Stenosarchaea group</taxon>
        <taxon>Methanomicrobia</taxon>
        <taxon>Methanosarcinales</taxon>
        <taxon>Methanosarcinales incertae sedis</taxon>
        <taxon>GOM Arc I cluster</taxon>
        <taxon>Candidatus Argoarchaeum</taxon>
    </lineage>
</organism>
<dbReference type="NCBIfam" id="TIGR03685">
    <property type="entry name" value="ribo_P1_arch"/>
    <property type="match status" value="1"/>
</dbReference>
<proteinExistence type="inferred from homology"/>
<feature type="compositionally biased region" description="Acidic residues" evidence="5">
    <location>
        <begin position="87"/>
        <end position="96"/>
    </location>
</feature>
<dbReference type="InterPro" id="IPR022295">
    <property type="entry name" value="Ribosomal_P1_arc"/>
</dbReference>
<dbReference type="AlphaFoldDB" id="A0A812A2E7"/>
<dbReference type="CDD" id="cd05832">
    <property type="entry name" value="Ribosomal_L12p"/>
    <property type="match status" value="1"/>
</dbReference>
<comment type="function">
    <text evidence="4">Forms part of the ribosomal stalk, playing a central role in the interaction of the ribosome with GTP-bound translation factors.</text>
</comment>
<evidence type="ECO:0000256" key="5">
    <source>
        <dbReference type="SAM" id="MobiDB-lite"/>
    </source>
</evidence>
<evidence type="ECO:0000313" key="6">
    <source>
        <dbReference type="EMBL" id="CAD7766975.1"/>
    </source>
</evidence>
<dbReference type="HAMAP" id="MF_01478">
    <property type="entry name" value="Ribosomal_L12_arch"/>
    <property type="match status" value="1"/>
</dbReference>
<dbReference type="GO" id="GO:0005840">
    <property type="term" value="C:ribosome"/>
    <property type="evidence" value="ECO:0007669"/>
    <property type="project" value="UniProtKB-KW"/>
</dbReference>
<comment type="similarity">
    <text evidence="1 4">Belongs to the eukaryotic ribosomal protein P1/P2 family.</text>
</comment>
<gene>
    <name evidence="4" type="primary">rpl12</name>
    <name evidence="6" type="ORF">DNFNHJIP_00380</name>
</gene>
<dbReference type="Pfam" id="PF00428">
    <property type="entry name" value="Ribosomal_60s"/>
    <property type="match status" value="1"/>
</dbReference>
<dbReference type="Gene3D" id="1.10.10.1410">
    <property type="match status" value="1"/>
</dbReference>
<reference evidence="6" key="1">
    <citation type="submission" date="2020-12" db="EMBL/GenBank/DDBJ databases">
        <authorList>
            <person name="Hahn C.J."/>
            <person name="Laso-Perez R."/>
            <person name="Vulcano F."/>
            <person name="Vaziourakis K.-M."/>
            <person name="Stokke R."/>
            <person name="Steen I.H."/>
            <person name="Teske A."/>
            <person name="Boetius A."/>
            <person name="Liebeke M."/>
            <person name="Amann R."/>
            <person name="Knittel K."/>
        </authorList>
    </citation>
    <scope>NUCLEOTIDE SEQUENCE</scope>
    <source>
        <strain evidence="6">Gfbio:c6db26ca-90af-429b-aeed-0e3e8aed0b5e:GoM-Arc1_AMV-AAA_792_C10</strain>
    </source>
</reference>
<dbReference type="PANTHER" id="PTHR45696:SF10">
    <property type="entry name" value="LARGE RIBOSOMAL SUBUNIT PROTEIN P1"/>
    <property type="match status" value="1"/>
</dbReference>
<feature type="compositionally biased region" description="Basic and acidic residues" evidence="5">
    <location>
        <begin position="77"/>
        <end position="86"/>
    </location>
</feature>
<evidence type="ECO:0000256" key="4">
    <source>
        <dbReference type="HAMAP-Rule" id="MF_01478"/>
    </source>
</evidence>
<comment type="caution">
    <text evidence="6">The sequence shown here is derived from an EMBL/GenBank/DDBJ whole genome shotgun (WGS) entry which is preliminary data.</text>
</comment>
<keyword evidence="3 4" id="KW-0687">Ribonucleoprotein</keyword>
<dbReference type="GO" id="GO:0006414">
    <property type="term" value="P:translational elongation"/>
    <property type="evidence" value="ECO:0007669"/>
    <property type="project" value="InterPro"/>
</dbReference>
<protein>
    <recommendedName>
        <fullName evidence="4">Large ribosomal subunit protein P1</fullName>
    </recommendedName>
</protein>
<evidence type="ECO:0000313" key="7">
    <source>
        <dbReference type="Proteomes" id="UP000614580"/>
    </source>
</evidence>
<dbReference type="InterPro" id="IPR038716">
    <property type="entry name" value="P1/P2_N_sf"/>
</dbReference>
<dbReference type="InterPro" id="IPR027534">
    <property type="entry name" value="Ribosomal_P1/P2"/>
</dbReference>
<name>A0A812A2E7_9EURY</name>
<comment type="subunit">
    <text evidence="4">Part of the 50S ribosomal subunit. Homodimer, it forms part of the ribosomal stalk which helps the ribosome interact with GTP-bound translation factors. Forms a heptameric L10(L12)2(L12)2(L12)2 complex, where L10 forms an elongated spine to which the L12 dimers bind in a sequential fashion.</text>
</comment>
<dbReference type="FunFam" id="1.10.10.1410:FF:000002">
    <property type="entry name" value="60S acidic ribosomal protein P2"/>
    <property type="match status" value="1"/>
</dbReference>
<dbReference type="GO" id="GO:0003735">
    <property type="term" value="F:structural constituent of ribosome"/>
    <property type="evidence" value="ECO:0007669"/>
    <property type="project" value="InterPro"/>
</dbReference>
<keyword evidence="2 4" id="KW-0689">Ribosomal protein</keyword>
<evidence type="ECO:0000256" key="2">
    <source>
        <dbReference type="ARBA" id="ARBA00022980"/>
    </source>
</evidence>
<dbReference type="Proteomes" id="UP000614580">
    <property type="component" value="Unassembled WGS sequence"/>
</dbReference>
<evidence type="ECO:0000256" key="1">
    <source>
        <dbReference type="ARBA" id="ARBA00005436"/>
    </source>
</evidence>
<dbReference type="GO" id="GO:1990904">
    <property type="term" value="C:ribonucleoprotein complex"/>
    <property type="evidence" value="ECO:0007669"/>
    <property type="project" value="UniProtKB-KW"/>
</dbReference>
<feature type="region of interest" description="Disordered" evidence="5">
    <location>
        <begin position="71"/>
        <end position="105"/>
    </location>
</feature>
<dbReference type="EMBL" id="CAJHZY010000035">
    <property type="protein sequence ID" value="CAD7766975.1"/>
    <property type="molecule type" value="Genomic_DNA"/>
</dbReference>
<accession>A0A812A2E7</accession>
<evidence type="ECO:0000256" key="3">
    <source>
        <dbReference type="ARBA" id="ARBA00023274"/>
    </source>
</evidence>